<evidence type="ECO:0000313" key="2">
    <source>
        <dbReference type="Proteomes" id="UP001497516"/>
    </source>
</evidence>
<dbReference type="Proteomes" id="UP001497516">
    <property type="component" value="Chromosome 6"/>
</dbReference>
<proteinExistence type="predicted"/>
<keyword evidence="2" id="KW-1185">Reference proteome</keyword>
<sequence>MGPKPTAADKERMDSIEANLETLQTTIQAALPDDVRRVEGCAKTVRRVGARWEVQKIIFEPVQKAMPKLGNYLKMAKSGNVFVKPTLELNSRSTKASRVQRPLPQ</sequence>
<dbReference type="AlphaFoldDB" id="A0AAV2F4Z6"/>
<evidence type="ECO:0000313" key="1">
    <source>
        <dbReference type="EMBL" id="CAL1393114.1"/>
    </source>
</evidence>
<organism evidence="1 2">
    <name type="scientific">Linum trigynum</name>
    <dbReference type="NCBI Taxonomy" id="586398"/>
    <lineage>
        <taxon>Eukaryota</taxon>
        <taxon>Viridiplantae</taxon>
        <taxon>Streptophyta</taxon>
        <taxon>Embryophyta</taxon>
        <taxon>Tracheophyta</taxon>
        <taxon>Spermatophyta</taxon>
        <taxon>Magnoliopsida</taxon>
        <taxon>eudicotyledons</taxon>
        <taxon>Gunneridae</taxon>
        <taxon>Pentapetalae</taxon>
        <taxon>rosids</taxon>
        <taxon>fabids</taxon>
        <taxon>Malpighiales</taxon>
        <taxon>Linaceae</taxon>
        <taxon>Linum</taxon>
    </lineage>
</organism>
<reference evidence="1 2" key="1">
    <citation type="submission" date="2024-04" db="EMBL/GenBank/DDBJ databases">
        <authorList>
            <person name="Fracassetti M."/>
        </authorList>
    </citation>
    <scope>NUCLEOTIDE SEQUENCE [LARGE SCALE GENOMIC DNA]</scope>
</reference>
<protein>
    <submittedName>
        <fullName evidence="1">Uncharacterized protein</fullName>
    </submittedName>
</protein>
<accession>A0AAV2F4Z6</accession>
<gene>
    <name evidence="1" type="ORF">LTRI10_LOCUS33711</name>
</gene>
<name>A0AAV2F4Z6_9ROSI</name>
<dbReference type="EMBL" id="OZ034819">
    <property type="protein sequence ID" value="CAL1393114.1"/>
    <property type="molecule type" value="Genomic_DNA"/>
</dbReference>